<evidence type="ECO:0000256" key="1">
    <source>
        <dbReference type="SAM" id="SignalP"/>
    </source>
</evidence>
<keyword evidence="1" id="KW-0732">Signal</keyword>
<dbReference type="EMBL" id="JAGETX010000008">
    <property type="protein sequence ID" value="MBO3271875.1"/>
    <property type="molecule type" value="Genomic_DNA"/>
</dbReference>
<accession>A0ABS3TGL7</accession>
<evidence type="ECO:0008006" key="4">
    <source>
        <dbReference type="Google" id="ProtNLM"/>
    </source>
</evidence>
<name>A0ABS3TGL7_9BACT</name>
<dbReference type="RefSeq" id="WP_208308177.1">
    <property type="nucleotide sequence ID" value="NZ_JAGETX010000008.1"/>
</dbReference>
<feature type="chain" id="PRO_5045402648" description="Chitin-binding type-4 domain-containing protein" evidence="1">
    <location>
        <begin position="18"/>
        <end position="179"/>
    </location>
</feature>
<dbReference type="Proteomes" id="UP000670527">
    <property type="component" value="Unassembled WGS sequence"/>
</dbReference>
<feature type="signal peptide" evidence="1">
    <location>
        <begin position="1"/>
        <end position="17"/>
    </location>
</feature>
<comment type="caution">
    <text evidence="2">The sequence shown here is derived from an EMBL/GenBank/DDBJ whole genome shotgun (WGS) entry which is preliminary data.</text>
</comment>
<gene>
    <name evidence="2" type="ORF">J4D97_14545</name>
</gene>
<proteinExistence type="predicted"/>
<evidence type="ECO:0000313" key="3">
    <source>
        <dbReference type="Proteomes" id="UP000670527"/>
    </source>
</evidence>
<protein>
    <recommendedName>
        <fullName evidence="4">Chitin-binding type-4 domain-containing protein</fullName>
    </recommendedName>
</protein>
<reference evidence="2 3" key="1">
    <citation type="submission" date="2021-03" db="EMBL/GenBank/DDBJ databases">
        <authorList>
            <person name="Kim M.K."/>
        </authorList>
    </citation>
    <scope>NUCLEOTIDE SEQUENCE [LARGE SCALE GENOMIC DNA]</scope>
    <source>
        <strain evidence="2 3">BT507</strain>
    </source>
</reference>
<organism evidence="2 3">
    <name type="scientific">Hymenobacter defluvii</name>
    <dbReference type="NCBI Taxonomy" id="2054411"/>
    <lineage>
        <taxon>Bacteria</taxon>
        <taxon>Pseudomonadati</taxon>
        <taxon>Bacteroidota</taxon>
        <taxon>Cytophagia</taxon>
        <taxon>Cytophagales</taxon>
        <taxon>Hymenobacteraceae</taxon>
        <taxon>Hymenobacter</taxon>
    </lineage>
</organism>
<keyword evidence="3" id="KW-1185">Reference proteome</keyword>
<sequence>MLINFLCNMRLKYIVFAVVLLTGSACRRSSSSCALLKNDLESEQDTTGLTTKHAHSGHYSYVLPHGSQFGSKVFKAPLSSCGKIPRKIRASAQAYVMSGRVGTTMLVVSLQCHGRRPDVWAALTINEAVKRFQTWVDLKKTIEIPADALPTDEVQVYVWHMDATAEPTYFDDFKIKGYE</sequence>
<dbReference type="Gene3D" id="2.60.120.260">
    <property type="entry name" value="Galactose-binding domain-like"/>
    <property type="match status" value="1"/>
</dbReference>
<evidence type="ECO:0000313" key="2">
    <source>
        <dbReference type="EMBL" id="MBO3271875.1"/>
    </source>
</evidence>